<organism evidence="5 6">
    <name type="scientific">Luteimonas salinilitoris</name>
    <dbReference type="NCBI Taxonomy" id="3237697"/>
    <lineage>
        <taxon>Bacteria</taxon>
        <taxon>Pseudomonadati</taxon>
        <taxon>Pseudomonadota</taxon>
        <taxon>Gammaproteobacteria</taxon>
        <taxon>Lysobacterales</taxon>
        <taxon>Lysobacteraceae</taxon>
        <taxon>Luteimonas</taxon>
    </lineage>
</organism>
<dbReference type="PROSITE" id="PS50930">
    <property type="entry name" value="HTH_LYTTR"/>
    <property type="match status" value="1"/>
</dbReference>
<dbReference type="SUPFAM" id="SSF52172">
    <property type="entry name" value="CheY-like"/>
    <property type="match status" value="1"/>
</dbReference>
<dbReference type="Pfam" id="PF04397">
    <property type="entry name" value="LytTR"/>
    <property type="match status" value="1"/>
</dbReference>
<dbReference type="SMART" id="SM00448">
    <property type="entry name" value="REC"/>
    <property type="match status" value="1"/>
</dbReference>
<dbReference type="Gene3D" id="2.40.50.1020">
    <property type="entry name" value="LytTr DNA-binding domain"/>
    <property type="match status" value="1"/>
</dbReference>
<dbReference type="EMBL" id="JBFWIC010000038">
    <property type="protein sequence ID" value="MEZ0476513.1"/>
    <property type="molecule type" value="Genomic_DNA"/>
</dbReference>
<dbReference type="PROSITE" id="PS50110">
    <property type="entry name" value="RESPONSE_REGULATORY"/>
    <property type="match status" value="1"/>
</dbReference>
<accession>A0ABV4HV91</accession>
<dbReference type="InterPro" id="IPR011006">
    <property type="entry name" value="CheY-like_superfamily"/>
</dbReference>
<comment type="caution">
    <text evidence="5">The sequence shown here is derived from an EMBL/GenBank/DDBJ whole genome shotgun (WGS) entry which is preliminary data.</text>
</comment>
<evidence type="ECO:0000256" key="1">
    <source>
        <dbReference type="ARBA" id="ARBA00023012"/>
    </source>
</evidence>
<proteinExistence type="predicted"/>
<keyword evidence="6" id="KW-1185">Reference proteome</keyword>
<dbReference type="InterPro" id="IPR007492">
    <property type="entry name" value="LytTR_DNA-bd_dom"/>
</dbReference>
<reference evidence="5 6" key="1">
    <citation type="submission" date="2024-07" db="EMBL/GenBank/DDBJ databases">
        <title>Luteimonas salilacus sp. nov., isolated from the shore soil of Salt Lake in Tibet of China.</title>
        <authorList>
            <person name="Zhang X."/>
            <person name="Li A."/>
        </authorList>
    </citation>
    <scope>NUCLEOTIDE SEQUENCE [LARGE SCALE GENOMIC DNA]</scope>
    <source>
        <strain evidence="5 6">B3-2-R+30</strain>
    </source>
</reference>
<dbReference type="SMART" id="SM00850">
    <property type="entry name" value="LytTR"/>
    <property type="match status" value="1"/>
</dbReference>
<dbReference type="PANTHER" id="PTHR37299">
    <property type="entry name" value="TRANSCRIPTIONAL REGULATOR-RELATED"/>
    <property type="match status" value="1"/>
</dbReference>
<dbReference type="InterPro" id="IPR001789">
    <property type="entry name" value="Sig_transdc_resp-reg_receiver"/>
</dbReference>
<dbReference type="Gene3D" id="3.40.50.2300">
    <property type="match status" value="1"/>
</dbReference>
<feature type="domain" description="Response regulatory" evidence="3">
    <location>
        <begin position="6"/>
        <end position="119"/>
    </location>
</feature>
<dbReference type="Proteomes" id="UP001566331">
    <property type="component" value="Unassembled WGS sequence"/>
</dbReference>
<dbReference type="RefSeq" id="WP_370564995.1">
    <property type="nucleotide sequence ID" value="NZ_JBFWIB010000012.1"/>
</dbReference>
<protein>
    <submittedName>
        <fullName evidence="5">LytR/AlgR family response regulator transcription factor</fullName>
    </submittedName>
</protein>
<keyword evidence="1" id="KW-0902">Two-component regulatory system</keyword>
<evidence type="ECO:0000259" key="3">
    <source>
        <dbReference type="PROSITE" id="PS50110"/>
    </source>
</evidence>
<dbReference type="PANTHER" id="PTHR37299:SF1">
    <property type="entry name" value="STAGE 0 SPORULATION PROTEIN A HOMOLOG"/>
    <property type="match status" value="1"/>
</dbReference>
<keyword evidence="2" id="KW-0597">Phosphoprotein</keyword>
<feature type="modified residue" description="4-aspartylphosphate" evidence="2">
    <location>
        <position position="57"/>
    </location>
</feature>
<gene>
    <name evidence="5" type="ORF">AB6713_18125</name>
</gene>
<evidence type="ECO:0000256" key="2">
    <source>
        <dbReference type="PROSITE-ProRule" id="PRU00169"/>
    </source>
</evidence>
<name>A0ABV4HV91_9GAMM</name>
<sequence length="259" mass="28960">MNRRLRAAIVDDEPLARARLSRLLLAEGDVDVIAEYGDGVQAAAGLAEAAVDVVFLDVRMPHADGFAMLERLPPARRPLVVFVTAYSAHALRAFDASAVDYLVKPVAPARLRESVARVRRRLAAEAAVAPAASADYPERLAVPDGQRLRMISVADIEYVLAQGNYLELHLGERTLLLRETMAGFVRRLDPQRFVRIHRSRIVRIDLIDQIESYGAAQYWLRLRNGTCMTSGRSYREPLRRALGIARDPGSRDEDVRHTR</sequence>
<evidence type="ECO:0000259" key="4">
    <source>
        <dbReference type="PROSITE" id="PS50930"/>
    </source>
</evidence>
<dbReference type="Pfam" id="PF00072">
    <property type="entry name" value="Response_reg"/>
    <property type="match status" value="1"/>
</dbReference>
<evidence type="ECO:0000313" key="6">
    <source>
        <dbReference type="Proteomes" id="UP001566331"/>
    </source>
</evidence>
<evidence type="ECO:0000313" key="5">
    <source>
        <dbReference type="EMBL" id="MEZ0476513.1"/>
    </source>
</evidence>
<feature type="domain" description="HTH LytTR-type" evidence="4">
    <location>
        <begin position="140"/>
        <end position="244"/>
    </location>
</feature>
<dbReference type="InterPro" id="IPR046947">
    <property type="entry name" value="LytR-like"/>
</dbReference>